<dbReference type="InterPro" id="IPR006860">
    <property type="entry name" value="FecR"/>
</dbReference>
<evidence type="ECO:0000313" key="5">
    <source>
        <dbReference type="Proteomes" id="UP000287798"/>
    </source>
</evidence>
<dbReference type="AlphaFoldDB" id="A0A426QLP6"/>
<feature type="compositionally biased region" description="Acidic residues" evidence="1">
    <location>
        <begin position="216"/>
        <end position="236"/>
    </location>
</feature>
<evidence type="ECO:0000256" key="1">
    <source>
        <dbReference type="SAM" id="MobiDB-lite"/>
    </source>
</evidence>
<dbReference type="Pfam" id="PF04773">
    <property type="entry name" value="FecR"/>
    <property type="match status" value="1"/>
</dbReference>
<feature type="signal peptide" evidence="2">
    <location>
        <begin position="1"/>
        <end position="29"/>
    </location>
</feature>
<reference evidence="4 5" key="1">
    <citation type="journal article" date="2010" name="Int. J. Syst. Evol. Microbiol.">
        <title>Thiohalobacter thiocyanaticus gen. nov., sp. nov., a moderately halophilic, sulfur-oxidizing gammaproteobacterium from hypersaline lakes, that utilizes thiocyanate.</title>
        <authorList>
            <person name="Sorokin D.Y."/>
            <person name="Kovaleva O.L."/>
            <person name="Tourova T.P."/>
            <person name="Muyzer G."/>
        </authorList>
    </citation>
    <scope>NUCLEOTIDE SEQUENCE [LARGE SCALE GENOMIC DNA]</scope>
    <source>
        <strain evidence="4 5">Hrh1</strain>
    </source>
</reference>
<sequence>MQAIARSSFTLPGLLLGLCLLCGLAAVQAAPAPAGHVIIARGEVQAISAAGEPRALRRRSPFYAGETLVTGTDATAQLRFSDGALVALRPDTEFRVDRYRYESDGGEGDESISTLIKGGFRTITGAVGKQDPDSYRVDTPVATIGVRGTHYEVVLGDGLAVGVWQGGIRVRNEGGEMDLGQNANYSFATVTGRNQPPRGRLQPPPGLDTPPQAPADAEEVSEQQQEEGQSESDGATEAEAGGNETTTSGEEDGDAESTAATAETDAETDAGDGTTTTLDTQTSSQDDDTRETSMSESPDDGVSLDTATGDSLDTTATDTRLTSTTDTTLDATFTVSQPVDSVSDITSQDARLSDAEWDKLINGNHLGIILEANTAQQGIRGGRAIVDPAGSPVITDNGYAPFDSEYADAPILEVFRQGSATLDALGSHTVDSNHTVYWGVWNGNPDPVIIQTDATDPSVTRTSNRPFFWATLLPTDPGVLDARTGIVTYNNLIAVQGGGSGGQITAADVTFTLDVNFDTGALTNGSLQIGNGSEFWQIDLSGQLRGSIADLTVEQTSSVYVSPSTHGVIGDIATGFTGNNGEVLGGGFLFEAEGDPGIHAEGILLVE</sequence>
<feature type="domain" description="FecR protein" evidence="3">
    <location>
        <begin position="67"/>
        <end position="168"/>
    </location>
</feature>
<evidence type="ECO:0000259" key="3">
    <source>
        <dbReference type="Pfam" id="PF04773"/>
    </source>
</evidence>
<evidence type="ECO:0000313" key="4">
    <source>
        <dbReference type="EMBL" id="RRQ22675.1"/>
    </source>
</evidence>
<accession>A0A426QLP6</accession>
<organism evidence="4 5">
    <name type="scientific">Thiohalobacter thiocyanaticus</name>
    <dbReference type="NCBI Taxonomy" id="585455"/>
    <lineage>
        <taxon>Bacteria</taxon>
        <taxon>Pseudomonadati</taxon>
        <taxon>Pseudomonadota</taxon>
        <taxon>Gammaproteobacteria</taxon>
        <taxon>Thiohalobacterales</taxon>
        <taxon>Thiohalobacteraceae</taxon>
        <taxon>Thiohalobacter</taxon>
    </lineage>
</organism>
<comment type="caution">
    <text evidence="4">The sequence shown here is derived from an EMBL/GenBank/DDBJ whole genome shotgun (WGS) entry which is preliminary data.</text>
</comment>
<gene>
    <name evidence="4" type="ORF">D6C00_12550</name>
</gene>
<feature type="compositionally biased region" description="Low complexity" evidence="1">
    <location>
        <begin position="310"/>
        <end position="319"/>
    </location>
</feature>
<feature type="region of interest" description="Disordered" evidence="1">
    <location>
        <begin position="189"/>
        <end position="319"/>
    </location>
</feature>
<name>A0A426QLP6_9GAMM</name>
<protein>
    <recommendedName>
        <fullName evidence="3">FecR protein domain-containing protein</fullName>
    </recommendedName>
</protein>
<feature type="compositionally biased region" description="Pro residues" evidence="1">
    <location>
        <begin position="202"/>
        <end position="213"/>
    </location>
</feature>
<feature type="chain" id="PRO_5019067280" description="FecR protein domain-containing protein" evidence="2">
    <location>
        <begin position="30"/>
        <end position="607"/>
    </location>
</feature>
<feature type="compositionally biased region" description="Low complexity" evidence="1">
    <location>
        <begin position="237"/>
        <end position="248"/>
    </location>
</feature>
<dbReference type="Proteomes" id="UP000287798">
    <property type="component" value="Unassembled WGS sequence"/>
</dbReference>
<dbReference type="RefSeq" id="WP_125182016.1">
    <property type="nucleotide sequence ID" value="NZ_QZMU01000001.1"/>
</dbReference>
<keyword evidence="5" id="KW-1185">Reference proteome</keyword>
<feature type="compositionally biased region" description="Low complexity" evidence="1">
    <location>
        <begin position="271"/>
        <end position="284"/>
    </location>
</feature>
<dbReference type="OrthoDB" id="7028389at2"/>
<evidence type="ECO:0000256" key="2">
    <source>
        <dbReference type="SAM" id="SignalP"/>
    </source>
</evidence>
<keyword evidence="2" id="KW-0732">Signal</keyword>
<dbReference type="EMBL" id="QZMU01000001">
    <property type="protein sequence ID" value="RRQ22675.1"/>
    <property type="molecule type" value="Genomic_DNA"/>
</dbReference>
<dbReference type="Gene3D" id="2.60.120.1440">
    <property type="match status" value="1"/>
</dbReference>
<dbReference type="PANTHER" id="PTHR38731">
    <property type="entry name" value="LIPL45-RELATED LIPOPROTEIN-RELATED"/>
    <property type="match status" value="1"/>
</dbReference>
<proteinExistence type="predicted"/>